<dbReference type="PANTHER" id="PTHR42879:SF2">
    <property type="entry name" value="3-OXOACYL-[ACYL-CARRIER-PROTEIN] REDUCTASE FABG"/>
    <property type="match status" value="1"/>
</dbReference>
<comment type="similarity">
    <text evidence="1">Belongs to the short-chain dehydrogenases/reductases (SDR) family.</text>
</comment>
<dbReference type="InterPro" id="IPR050259">
    <property type="entry name" value="SDR"/>
</dbReference>
<name>A0ABT0CC11_THEVL</name>
<sequence length="256" mass="26444">MSMSVDPECFSHKVVLVTGASSGIGQAVALRLAARGVKVGVAGRSTQGIQQTLHRLQDAGGHGIPLPMDVGIPEQVEGAVAQLEDTFGGLDWIVCAAGISPMGSVLETSFDLWQETLRVDLTGVFLTCKAGIPALIRRGGGAIVTIAGTLGLYAMPQKAAYCAAKAGVVNLTRQMAIDYGKQGIRINCICPGFIETPINADLDPVVKEHFLGKLPLPRAGSADDVASTVLFLLSEASTYTTGAVLSVDGGQGLGLL</sequence>
<reference evidence="2" key="1">
    <citation type="submission" date="2021-02" db="EMBL/GenBank/DDBJ databases">
        <title>The CRISPR/cas machinery reduction and long-range gene transfer in the hot spring cyanobacterium Synechococcus.</title>
        <authorList>
            <person name="Dvorak P."/>
            <person name="Jahodarova E."/>
            <person name="Hasler P."/>
            <person name="Poulickova A."/>
        </authorList>
    </citation>
    <scope>NUCLEOTIDE SEQUENCE</scope>
    <source>
        <strain evidence="2">Rupite</strain>
    </source>
</reference>
<evidence type="ECO:0000313" key="2">
    <source>
        <dbReference type="EMBL" id="MCJ2543318.1"/>
    </source>
</evidence>
<accession>A0ABT0CC11</accession>
<evidence type="ECO:0000256" key="1">
    <source>
        <dbReference type="ARBA" id="ARBA00006484"/>
    </source>
</evidence>
<dbReference type="Proteomes" id="UP000830835">
    <property type="component" value="Unassembled WGS sequence"/>
</dbReference>
<comment type="caution">
    <text evidence="2">The sequence shown here is derived from an EMBL/GenBank/DDBJ whole genome shotgun (WGS) entry which is preliminary data.</text>
</comment>
<organism evidence="2 3">
    <name type="scientific">Thermostichus vulcanus str. 'Rupite'</name>
    <dbReference type="NCBI Taxonomy" id="2813851"/>
    <lineage>
        <taxon>Bacteria</taxon>
        <taxon>Bacillati</taxon>
        <taxon>Cyanobacteriota</taxon>
        <taxon>Cyanophyceae</taxon>
        <taxon>Thermostichales</taxon>
        <taxon>Thermostichaceae</taxon>
        <taxon>Thermostichus</taxon>
    </lineage>
</organism>
<proteinExistence type="inferred from homology"/>
<dbReference type="InterPro" id="IPR036291">
    <property type="entry name" value="NAD(P)-bd_dom_sf"/>
</dbReference>
<dbReference type="InterPro" id="IPR002347">
    <property type="entry name" value="SDR_fam"/>
</dbReference>
<keyword evidence="3" id="KW-1185">Reference proteome</keyword>
<dbReference type="PRINTS" id="PR00080">
    <property type="entry name" value="SDRFAMILY"/>
</dbReference>
<dbReference type="Gene3D" id="3.40.50.720">
    <property type="entry name" value="NAD(P)-binding Rossmann-like Domain"/>
    <property type="match status" value="1"/>
</dbReference>
<gene>
    <name evidence="2" type="ORF">JX360_10440</name>
</gene>
<dbReference type="Pfam" id="PF13561">
    <property type="entry name" value="adh_short_C2"/>
    <property type="match status" value="1"/>
</dbReference>
<evidence type="ECO:0000313" key="3">
    <source>
        <dbReference type="Proteomes" id="UP000830835"/>
    </source>
</evidence>
<protein>
    <submittedName>
        <fullName evidence="2">SDR family oxidoreductase</fullName>
    </submittedName>
</protein>
<dbReference type="EMBL" id="JAFIRA010000025">
    <property type="protein sequence ID" value="MCJ2543318.1"/>
    <property type="molecule type" value="Genomic_DNA"/>
</dbReference>
<dbReference type="PRINTS" id="PR00081">
    <property type="entry name" value="GDHRDH"/>
</dbReference>
<dbReference type="SUPFAM" id="SSF51735">
    <property type="entry name" value="NAD(P)-binding Rossmann-fold domains"/>
    <property type="match status" value="1"/>
</dbReference>
<dbReference type="RefSeq" id="WP_244350595.1">
    <property type="nucleotide sequence ID" value="NZ_JAFIRA010000025.1"/>
</dbReference>
<dbReference type="PANTHER" id="PTHR42879">
    <property type="entry name" value="3-OXOACYL-(ACYL-CARRIER-PROTEIN) REDUCTASE"/>
    <property type="match status" value="1"/>
</dbReference>
<dbReference type="CDD" id="cd05233">
    <property type="entry name" value="SDR_c"/>
    <property type="match status" value="1"/>
</dbReference>